<dbReference type="SUPFAM" id="SSF48317">
    <property type="entry name" value="Acid phosphatase/Vanadium-dependent haloperoxidase"/>
    <property type="match status" value="1"/>
</dbReference>
<evidence type="ECO:0000313" key="4">
    <source>
        <dbReference type="Proteomes" id="UP000268229"/>
    </source>
</evidence>
<dbReference type="Pfam" id="PF01569">
    <property type="entry name" value="PAP2"/>
    <property type="match status" value="1"/>
</dbReference>
<dbReference type="PANTHER" id="PTHR14969">
    <property type="entry name" value="SPHINGOSINE-1-PHOSPHATE PHOSPHOHYDROLASE"/>
    <property type="match status" value="1"/>
</dbReference>
<feature type="transmembrane region" description="Helical" evidence="1">
    <location>
        <begin position="58"/>
        <end position="76"/>
    </location>
</feature>
<protein>
    <submittedName>
        <fullName evidence="3">Undecaprenyl-diphosphatase ybjG</fullName>
        <ecNumber evidence="3">3.6.1.27</ecNumber>
    </submittedName>
</protein>
<dbReference type="CDD" id="cd03385">
    <property type="entry name" value="PAP2_BcrC_like"/>
    <property type="match status" value="1"/>
</dbReference>
<dbReference type="OrthoDB" id="9801622at2"/>
<dbReference type="EC" id="3.6.1.27" evidence="3"/>
<dbReference type="GO" id="GO:0050380">
    <property type="term" value="F:undecaprenyl-diphosphatase activity"/>
    <property type="evidence" value="ECO:0007669"/>
    <property type="project" value="UniProtKB-EC"/>
</dbReference>
<reference evidence="3 4" key="1">
    <citation type="submission" date="2018-12" db="EMBL/GenBank/DDBJ databases">
        <authorList>
            <consortium name="Pathogen Informatics"/>
        </authorList>
    </citation>
    <scope>NUCLEOTIDE SEQUENCE [LARGE SCALE GENOMIC DNA]</scope>
    <source>
        <strain evidence="3 4">NCTC12227</strain>
    </source>
</reference>
<keyword evidence="1" id="KW-1133">Transmembrane helix</keyword>
<sequence>MDVLHELNKYLFMMINADEDAYLHSIYFAIFSAEYLIVWFFFILFIYLVTKHKNNKRVWLSIVFSIVIGVVITYLIRKGWYHPRPFLLQLGTNFLPHDASSSFPSKHLTSVFATLAGLLALKQTRALGLLVLPIVLTIAWSRIYLGVHWPLDILGALLIGIVAAVLSKYMVYKGIHLAESKY</sequence>
<keyword evidence="1" id="KW-0812">Transmembrane</keyword>
<dbReference type="RefSeq" id="WP_107928195.1">
    <property type="nucleotide sequence ID" value="NZ_LR134516.1"/>
</dbReference>
<dbReference type="AlphaFoldDB" id="A0A448UBB6"/>
<keyword evidence="3" id="KW-0378">Hydrolase</keyword>
<feature type="transmembrane region" description="Helical" evidence="1">
    <location>
        <begin position="128"/>
        <end position="147"/>
    </location>
</feature>
<feature type="transmembrane region" description="Helical" evidence="1">
    <location>
        <begin position="153"/>
        <end position="172"/>
    </location>
</feature>
<organism evidence="3 4">
    <name type="scientific">Neisseria animaloris</name>
    <dbReference type="NCBI Taxonomy" id="326522"/>
    <lineage>
        <taxon>Bacteria</taxon>
        <taxon>Pseudomonadati</taxon>
        <taxon>Pseudomonadota</taxon>
        <taxon>Betaproteobacteria</taxon>
        <taxon>Neisseriales</taxon>
        <taxon>Neisseriaceae</taxon>
        <taxon>Neisseria</taxon>
    </lineage>
</organism>
<keyword evidence="1" id="KW-0472">Membrane</keyword>
<dbReference type="SMART" id="SM00014">
    <property type="entry name" value="acidPPc"/>
    <property type="match status" value="1"/>
</dbReference>
<dbReference type="Gene3D" id="1.20.144.10">
    <property type="entry name" value="Phosphatidic acid phosphatase type 2/haloperoxidase"/>
    <property type="match status" value="1"/>
</dbReference>
<dbReference type="Proteomes" id="UP000268229">
    <property type="component" value="Chromosome"/>
</dbReference>
<dbReference type="InterPro" id="IPR033879">
    <property type="entry name" value="UPP_Pase"/>
</dbReference>
<dbReference type="STRING" id="326522.BWD08_03515"/>
<evidence type="ECO:0000313" key="3">
    <source>
        <dbReference type="EMBL" id="VEJ21183.1"/>
    </source>
</evidence>
<evidence type="ECO:0000259" key="2">
    <source>
        <dbReference type="SMART" id="SM00014"/>
    </source>
</evidence>
<dbReference type="PANTHER" id="PTHR14969:SF13">
    <property type="entry name" value="AT30094P"/>
    <property type="match status" value="1"/>
</dbReference>
<dbReference type="GO" id="GO:0005886">
    <property type="term" value="C:plasma membrane"/>
    <property type="evidence" value="ECO:0007669"/>
    <property type="project" value="InterPro"/>
</dbReference>
<accession>A0A448UBB6</accession>
<evidence type="ECO:0000256" key="1">
    <source>
        <dbReference type="SAM" id="Phobius"/>
    </source>
</evidence>
<dbReference type="KEGG" id="nani:NCTC12227_00909"/>
<proteinExistence type="predicted"/>
<keyword evidence="4" id="KW-1185">Reference proteome</keyword>
<dbReference type="InterPro" id="IPR036938">
    <property type="entry name" value="PAP2/HPO_sf"/>
</dbReference>
<gene>
    <name evidence="3" type="primary">ybjG</name>
    <name evidence="3" type="ORF">NCTC12227_00909</name>
</gene>
<feature type="domain" description="Phosphatidic acid phosphatase type 2/haloperoxidase" evidence="2">
    <location>
        <begin position="63"/>
        <end position="168"/>
    </location>
</feature>
<dbReference type="InterPro" id="IPR000326">
    <property type="entry name" value="PAP2/HPO"/>
</dbReference>
<dbReference type="EMBL" id="LR134516">
    <property type="protein sequence ID" value="VEJ21183.1"/>
    <property type="molecule type" value="Genomic_DNA"/>
</dbReference>
<name>A0A448UBB6_9NEIS</name>
<feature type="transmembrane region" description="Helical" evidence="1">
    <location>
        <begin position="26"/>
        <end position="49"/>
    </location>
</feature>